<protein>
    <submittedName>
        <fullName evidence="1">RGCVC family protein</fullName>
    </submittedName>
</protein>
<dbReference type="EMBL" id="JAVREJ010000002">
    <property type="protein sequence ID" value="MDT0348962.1"/>
    <property type="molecule type" value="Genomic_DNA"/>
</dbReference>
<sequence length="60" mass="6371">MMITNNAAPVMHAQTSDHEQVGAATCPACVHLVDSHDVIATRFCAATLARSMDRGCACLR</sequence>
<dbReference type="Proteomes" id="UP001183202">
    <property type="component" value="Unassembled WGS sequence"/>
</dbReference>
<comment type="caution">
    <text evidence="1">The sequence shown here is derived from an EMBL/GenBank/DDBJ whole genome shotgun (WGS) entry which is preliminary data.</text>
</comment>
<keyword evidence="2" id="KW-1185">Reference proteome</keyword>
<gene>
    <name evidence="1" type="ORF">RM445_05420</name>
</gene>
<name>A0ABU2N4X0_9PSEU</name>
<dbReference type="NCBIfam" id="NF038206">
    <property type="entry name" value="RGCVC_fam"/>
    <property type="match status" value="1"/>
</dbReference>
<accession>A0ABU2N4X0</accession>
<organism evidence="1 2">
    <name type="scientific">Pseudonocardia charpentierae</name>
    <dbReference type="NCBI Taxonomy" id="3075545"/>
    <lineage>
        <taxon>Bacteria</taxon>
        <taxon>Bacillati</taxon>
        <taxon>Actinomycetota</taxon>
        <taxon>Actinomycetes</taxon>
        <taxon>Pseudonocardiales</taxon>
        <taxon>Pseudonocardiaceae</taxon>
        <taxon>Pseudonocardia</taxon>
    </lineage>
</organism>
<reference evidence="2" key="1">
    <citation type="submission" date="2023-07" db="EMBL/GenBank/DDBJ databases">
        <title>30 novel species of actinomycetes from the DSMZ collection.</title>
        <authorList>
            <person name="Nouioui I."/>
        </authorList>
    </citation>
    <scope>NUCLEOTIDE SEQUENCE [LARGE SCALE GENOMIC DNA]</scope>
    <source>
        <strain evidence="2">DSM 45834</strain>
    </source>
</reference>
<dbReference type="RefSeq" id="WP_311554897.1">
    <property type="nucleotide sequence ID" value="NZ_JAVREJ010000002.1"/>
</dbReference>
<evidence type="ECO:0000313" key="1">
    <source>
        <dbReference type="EMBL" id="MDT0348962.1"/>
    </source>
</evidence>
<evidence type="ECO:0000313" key="2">
    <source>
        <dbReference type="Proteomes" id="UP001183202"/>
    </source>
</evidence>
<proteinExistence type="predicted"/>